<dbReference type="Gene3D" id="3.30.200.20">
    <property type="entry name" value="Phosphorylase Kinase, domain 1"/>
    <property type="match status" value="1"/>
</dbReference>
<feature type="domain" description="Protein kinase" evidence="15">
    <location>
        <begin position="302"/>
        <end position="589"/>
    </location>
</feature>
<evidence type="ECO:0000256" key="5">
    <source>
        <dbReference type="ARBA" id="ARBA00022729"/>
    </source>
</evidence>
<dbReference type="Gene3D" id="1.10.510.10">
    <property type="entry name" value="Transferase(Phosphotransferase) domain 1"/>
    <property type="match status" value="1"/>
</dbReference>
<evidence type="ECO:0000313" key="17">
    <source>
        <dbReference type="Proteomes" id="UP000275267"/>
    </source>
</evidence>
<evidence type="ECO:0000259" key="15">
    <source>
        <dbReference type="PROSITE" id="PS50011"/>
    </source>
</evidence>
<dbReference type="InterPro" id="IPR000719">
    <property type="entry name" value="Prot_kinase_dom"/>
</dbReference>
<evidence type="ECO:0000256" key="13">
    <source>
        <dbReference type="SAM" id="Phobius"/>
    </source>
</evidence>
<dbReference type="EMBL" id="PQIB02000004">
    <property type="protein sequence ID" value="RLN24210.1"/>
    <property type="molecule type" value="Genomic_DNA"/>
</dbReference>
<dbReference type="SUPFAM" id="SSF56112">
    <property type="entry name" value="Protein kinase-like (PK-like)"/>
    <property type="match status" value="1"/>
</dbReference>
<dbReference type="SMART" id="SM00220">
    <property type="entry name" value="S_TKc"/>
    <property type="match status" value="1"/>
</dbReference>
<evidence type="ECO:0000256" key="6">
    <source>
        <dbReference type="ARBA" id="ARBA00022741"/>
    </source>
</evidence>
<keyword evidence="4 13" id="KW-0812">Transmembrane</keyword>
<sequence>MMSQPLLMRLILLAVVASAAAAAGDGCSTGCNLALASFYIARNQNLTYIAGLFGIDNYRKLEPYNNFRFPNLDFIPAGTLNVNFPCRCLALPTAPFSTYLAGSFPHYLPPGDTYSSIAAKFNNLTTAAWLQATNSYPNNNMEGGTVINVTVNCSCGYPGVPPDYKLFLTYPFGDGETFDSVAEKYNFPLQSELDSRIVYIPLIDAISSPNSRNPGVSAIASPTDSPSKGPWKNKAAIIAGASSVFAVSVILISLFLWYKKYYGMLPWQRGSRNAPRIESFLQKQGTSHPKRYTYSEVKRMTKSFAHKLGQGGYGAVYRGNLPDSREIAVKMLKETEGDGEEFMNEVASISKTSHVNIATLLGYCLQGPKRALLYEYMPNGSLERYTFGSNSTEGEDTLSWDKLFDIVLGIARGLEYLHTGCNARIVHFDIKPQNILLDQDFCPKISDFGLSKFCRQKESKISLAGARGTIGYIAPEVFSRNYGAVGSKVDVYSYGMVVLEMVGARKQIDVSTDDSSSKYFPQWLYDDLDQFCSATACEISSETTELVRKMIIVGLWCIQFVPADRPSMGRVLEMLESNTADLQLPPKAF</sequence>
<evidence type="ECO:0000256" key="10">
    <source>
        <dbReference type="ARBA" id="ARBA00023136"/>
    </source>
</evidence>
<evidence type="ECO:0000256" key="2">
    <source>
        <dbReference type="ARBA" id="ARBA00022527"/>
    </source>
</evidence>
<feature type="chain" id="PRO_5018152557" evidence="14">
    <location>
        <begin position="23"/>
        <end position="589"/>
    </location>
</feature>
<reference evidence="17" key="1">
    <citation type="journal article" date="2019" name="Nat. Commun.">
        <title>The genome of broomcorn millet.</title>
        <authorList>
            <person name="Zou C."/>
            <person name="Miki D."/>
            <person name="Li D."/>
            <person name="Tang Q."/>
            <person name="Xiao L."/>
            <person name="Rajput S."/>
            <person name="Deng P."/>
            <person name="Jia W."/>
            <person name="Huang R."/>
            <person name="Zhang M."/>
            <person name="Sun Y."/>
            <person name="Hu J."/>
            <person name="Fu X."/>
            <person name="Schnable P.S."/>
            <person name="Li F."/>
            <person name="Zhang H."/>
            <person name="Feng B."/>
            <person name="Zhu X."/>
            <person name="Liu R."/>
            <person name="Schnable J.C."/>
            <person name="Zhu J.-K."/>
            <person name="Zhang H."/>
        </authorList>
    </citation>
    <scope>NUCLEOTIDE SEQUENCE [LARGE SCALE GENOMIC DNA]</scope>
</reference>
<gene>
    <name evidence="16" type="ORF">C2845_PM07G19570</name>
</gene>
<dbReference type="InterPro" id="IPR017441">
    <property type="entry name" value="Protein_kinase_ATP_BS"/>
</dbReference>
<evidence type="ECO:0000256" key="3">
    <source>
        <dbReference type="ARBA" id="ARBA00022679"/>
    </source>
</evidence>
<evidence type="ECO:0000256" key="11">
    <source>
        <dbReference type="ARBA" id="ARBA00023180"/>
    </source>
</evidence>
<dbReference type="GO" id="GO:0005524">
    <property type="term" value="F:ATP binding"/>
    <property type="evidence" value="ECO:0007669"/>
    <property type="project" value="UniProtKB-UniRule"/>
</dbReference>
<evidence type="ECO:0000313" key="16">
    <source>
        <dbReference type="EMBL" id="RLN24210.1"/>
    </source>
</evidence>
<dbReference type="InterPro" id="IPR011009">
    <property type="entry name" value="Kinase-like_dom_sf"/>
</dbReference>
<evidence type="ECO:0000256" key="7">
    <source>
        <dbReference type="ARBA" id="ARBA00022777"/>
    </source>
</evidence>
<dbReference type="PROSITE" id="PS00107">
    <property type="entry name" value="PROTEIN_KINASE_ATP"/>
    <property type="match status" value="1"/>
</dbReference>
<accession>A0A3L6SQ82</accession>
<keyword evidence="11" id="KW-0325">Glycoprotein</keyword>
<dbReference type="STRING" id="4540.A0A3L6SQ82"/>
<organism evidence="16 17">
    <name type="scientific">Panicum miliaceum</name>
    <name type="common">Proso millet</name>
    <name type="synonym">Broomcorn millet</name>
    <dbReference type="NCBI Taxonomy" id="4540"/>
    <lineage>
        <taxon>Eukaryota</taxon>
        <taxon>Viridiplantae</taxon>
        <taxon>Streptophyta</taxon>
        <taxon>Embryophyta</taxon>
        <taxon>Tracheophyta</taxon>
        <taxon>Spermatophyta</taxon>
        <taxon>Magnoliopsida</taxon>
        <taxon>Liliopsida</taxon>
        <taxon>Poales</taxon>
        <taxon>Poaceae</taxon>
        <taxon>PACMAD clade</taxon>
        <taxon>Panicoideae</taxon>
        <taxon>Panicodae</taxon>
        <taxon>Paniceae</taxon>
        <taxon>Panicinae</taxon>
        <taxon>Panicum</taxon>
        <taxon>Panicum sect. Panicum</taxon>
    </lineage>
</organism>
<evidence type="ECO:0000256" key="4">
    <source>
        <dbReference type="ARBA" id="ARBA00022692"/>
    </source>
</evidence>
<dbReference type="GO" id="GO:0004674">
    <property type="term" value="F:protein serine/threonine kinase activity"/>
    <property type="evidence" value="ECO:0007669"/>
    <property type="project" value="UniProtKB-KW"/>
</dbReference>
<dbReference type="PROSITE" id="PS00108">
    <property type="entry name" value="PROTEIN_KINASE_ST"/>
    <property type="match status" value="1"/>
</dbReference>
<dbReference type="FunFam" id="1.10.510.10:FF:000590">
    <property type="entry name" value="PR5-like receptor kinase"/>
    <property type="match status" value="1"/>
</dbReference>
<evidence type="ECO:0000256" key="14">
    <source>
        <dbReference type="SAM" id="SignalP"/>
    </source>
</evidence>
<keyword evidence="5 14" id="KW-0732">Signal</keyword>
<keyword evidence="9 13" id="KW-1133">Transmembrane helix</keyword>
<keyword evidence="8 12" id="KW-0067">ATP-binding</keyword>
<comment type="caution">
    <text evidence="16">The sequence shown here is derived from an EMBL/GenBank/DDBJ whole genome shotgun (WGS) entry which is preliminary data.</text>
</comment>
<keyword evidence="17" id="KW-1185">Reference proteome</keyword>
<feature type="binding site" evidence="12">
    <location>
        <position position="330"/>
    </location>
    <ligand>
        <name>ATP</name>
        <dbReference type="ChEBI" id="CHEBI:30616"/>
    </ligand>
</feature>
<protein>
    <submittedName>
        <fullName evidence="16">Receptor-like protein kinase</fullName>
    </submittedName>
</protein>
<keyword evidence="10 13" id="KW-0472">Membrane</keyword>
<dbReference type="GO" id="GO:0016020">
    <property type="term" value="C:membrane"/>
    <property type="evidence" value="ECO:0007669"/>
    <property type="project" value="UniProtKB-SubCell"/>
</dbReference>
<dbReference type="PROSITE" id="PS50011">
    <property type="entry name" value="PROTEIN_KINASE_DOM"/>
    <property type="match status" value="1"/>
</dbReference>
<dbReference type="FunFam" id="3.30.200.20:FF:000178">
    <property type="entry name" value="serine/threonine-protein kinase PBS1-like"/>
    <property type="match status" value="1"/>
</dbReference>
<keyword evidence="2" id="KW-0723">Serine/threonine-protein kinase</keyword>
<keyword evidence="6 12" id="KW-0547">Nucleotide-binding</keyword>
<comment type="subcellular location">
    <subcellularLocation>
        <location evidence="1">Membrane</location>
        <topology evidence="1">Single-pass type I membrane protein</topology>
    </subcellularLocation>
</comment>
<dbReference type="InterPro" id="IPR045874">
    <property type="entry name" value="LRK10/LRL21-25-like"/>
</dbReference>
<name>A0A3L6SQ82_PANMI</name>
<keyword evidence="7" id="KW-0418">Kinase</keyword>
<keyword evidence="3" id="KW-0808">Transferase</keyword>
<feature type="transmembrane region" description="Helical" evidence="13">
    <location>
        <begin position="235"/>
        <end position="258"/>
    </location>
</feature>
<evidence type="ECO:0000256" key="12">
    <source>
        <dbReference type="PROSITE-ProRule" id="PRU10141"/>
    </source>
</evidence>
<dbReference type="AlphaFoldDB" id="A0A3L6SQ82"/>
<dbReference type="Pfam" id="PF00069">
    <property type="entry name" value="Pkinase"/>
    <property type="match status" value="1"/>
</dbReference>
<evidence type="ECO:0000256" key="1">
    <source>
        <dbReference type="ARBA" id="ARBA00004479"/>
    </source>
</evidence>
<dbReference type="Proteomes" id="UP000275267">
    <property type="component" value="Unassembled WGS sequence"/>
</dbReference>
<dbReference type="OrthoDB" id="4062651at2759"/>
<evidence type="ECO:0000256" key="9">
    <source>
        <dbReference type="ARBA" id="ARBA00022989"/>
    </source>
</evidence>
<proteinExistence type="predicted"/>
<dbReference type="InterPro" id="IPR008271">
    <property type="entry name" value="Ser/Thr_kinase_AS"/>
</dbReference>
<evidence type="ECO:0000256" key="8">
    <source>
        <dbReference type="ARBA" id="ARBA00022840"/>
    </source>
</evidence>
<feature type="signal peptide" evidence="14">
    <location>
        <begin position="1"/>
        <end position="22"/>
    </location>
</feature>
<dbReference type="PANTHER" id="PTHR27009">
    <property type="entry name" value="RUST RESISTANCE KINASE LR10-RELATED"/>
    <property type="match status" value="1"/>
</dbReference>